<dbReference type="SMART" id="SM00944">
    <property type="entry name" value="Pro-kuma_activ"/>
    <property type="match status" value="1"/>
</dbReference>
<evidence type="ECO:0000256" key="6">
    <source>
        <dbReference type="ARBA" id="ARBA00022723"/>
    </source>
</evidence>
<feature type="active site" description="Charge relay system" evidence="11">
    <location>
        <position position="478"/>
    </location>
</feature>
<sequence length="798" mass="87843">MMHDMLMLAFLLPLGACLPPLIKADTHPASVEVLAKGQTWLDLAQFNWDDYVLSGVSLDCNRETSDTDYQCQYKFHWDDPNYNESMDCCSDFNWDGLTLEQGPNNNFSTGYVVCETHQWWQFRFEQVRSLWDFNMTLSKDHKDPQKFGEYTAQFFAFPNITMEKMGESDFRSLVYSTTGPLPEAIPGNKFPLFLSLVRTLSEDREMMGLICPTDRRPNPEEDPSKVQPGRHVKLLSAPPASQLMTLSIGLTLENIDQLEEKLKAVSTPGSPDYGKYLDRDEIEALFHPSNDAYGTVTSWLKGAGVEHISQQGANINFATTVANANKLLDTKFAYYDVEGVQKLRTRQYSVPDEVANYIHLIHPTTYFGKTRSMRMPEDMIVQSKIAVGPYANTTTNCSALITPDCFRQAYGVGDYKPDPSSGSRVAFGSFLNESARLEDLHLYQANYGIPQSNFSVVLINGGQDHQDINGSIGEANLDAQFENAVSYPLPQTQFITGGSPPFIPNLDIPDEESNSNEPYLEYYEFLLNQTNDELPQVISNSYGDDEQTVPPDYANRVCDLIGMMGLRGISVLESSGDTGTGAPCLSNDGKNHTEFTPAFPGTCPYITAVGGTQSWAPEIGWTGSTGGFSNYFARAWYQEEAVEGYLKHGIDPEAKAYYEAGGFTNFSGRGFPDITAHSLHPNYAVFNANEQGQTGGTSAAAPVVAGIIGLLNDARLRAGKPTMGFLNPFIYSLKYGPLIDVTEGTATGCTGVNSQTGDELPGAGIIPYASWNNTVGWDPVTGTGMPNFQEMVKVALAI</sequence>
<keyword evidence="10" id="KW-0865">Zymogen</keyword>
<dbReference type="Pfam" id="PF09286">
    <property type="entry name" value="Pro-kuma_activ"/>
    <property type="match status" value="1"/>
</dbReference>
<dbReference type="SUPFAM" id="SSF54897">
    <property type="entry name" value="Protease propeptides/inhibitors"/>
    <property type="match status" value="1"/>
</dbReference>
<feature type="active site" description="Charge relay system" evidence="11">
    <location>
        <position position="474"/>
    </location>
</feature>
<dbReference type="CDD" id="cd11377">
    <property type="entry name" value="Pro-peptidase_S53"/>
    <property type="match status" value="1"/>
</dbReference>
<keyword evidence="8 11" id="KW-0720">Serine protease</keyword>
<feature type="binding site" evidence="11">
    <location>
        <position position="740"/>
    </location>
    <ligand>
        <name>Ca(2+)</name>
        <dbReference type="ChEBI" id="CHEBI:29108"/>
    </ligand>
</feature>
<comment type="function">
    <text evidence="2">Secreted tripeptidyl-peptidase which degrades proteins at acidic pHs and is involved in virulence.</text>
</comment>
<dbReference type="Proteomes" id="UP001408356">
    <property type="component" value="Unassembled WGS sequence"/>
</dbReference>
<dbReference type="EMBL" id="JARVKF010000017">
    <property type="protein sequence ID" value="KAK9425428.1"/>
    <property type="molecule type" value="Genomic_DNA"/>
</dbReference>
<accession>A0ABR2VFL5</accession>
<evidence type="ECO:0000256" key="12">
    <source>
        <dbReference type="SAM" id="SignalP"/>
    </source>
</evidence>
<dbReference type="PANTHER" id="PTHR14218">
    <property type="entry name" value="PROTEASE S8 TRIPEPTIDYL PEPTIDASE I CLN2"/>
    <property type="match status" value="1"/>
</dbReference>
<reference evidence="14 15" key="1">
    <citation type="journal article" date="2024" name="J. Plant Pathol.">
        <title>Sequence and assembly of the genome of Seiridium unicorne, isolate CBS 538.82, causal agent of cypress canker disease.</title>
        <authorList>
            <person name="Scali E."/>
            <person name="Rocca G.D."/>
            <person name="Danti R."/>
            <person name="Garbelotto M."/>
            <person name="Barberini S."/>
            <person name="Baroncelli R."/>
            <person name="Emiliani G."/>
        </authorList>
    </citation>
    <scope>NUCLEOTIDE SEQUENCE [LARGE SCALE GENOMIC DNA]</scope>
    <source>
        <strain evidence="14 15">BM-138-508</strain>
    </source>
</reference>
<feature type="binding site" evidence="11">
    <location>
        <position position="741"/>
    </location>
    <ligand>
        <name>Ca(2+)</name>
        <dbReference type="ChEBI" id="CHEBI:29108"/>
    </ligand>
</feature>
<feature type="chain" id="PRO_5045594836" description="tripeptidyl-peptidase II" evidence="12">
    <location>
        <begin position="18"/>
        <end position="798"/>
    </location>
</feature>
<dbReference type="PANTHER" id="PTHR14218:SF34">
    <property type="entry name" value="TRIPEPTIDYL-PEPTIDASE SED4"/>
    <property type="match status" value="1"/>
</dbReference>
<keyword evidence="6 11" id="KW-0479">Metal-binding</keyword>
<keyword evidence="5 11" id="KW-0645">Protease</keyword>
<feature type="domain" description="Peptidase S53" evidence="13">
    <location>
        <begin position="400"/>
        <end position="798"/>
    </location>
</feature>
<evidence type="ECO:0000256" key="9">
    <source>
        <dbReference type="ARBA" id="ARBA00022837"/>
    </source>
</evidence>
<dbReference type="SUPFAM" id="SSF52743">
    <property type="entry name" value="Subtilisin-like"/>
    <property type="match status" value="1"/>
</dbReference>
<proteinExistence type="predicted"/>
<dbReference type="PROSITE" id="PS51695">
    <property type="entry name" value="SEDOLISIN"/>
    <property type="match status" value="1"/>
</dbReference>
<keyword evidence="9 11" id="KW-0106">Calcium</keyword>
<dbReference type="CDD" id="cd04056">
    <property type="entry name" value="Peptidases_S53"/>
    <property type="match status" value="1"/>
</dbReference>
<name>A0ABR2VFL5_9PEZI</name>
<evidence type="ECO:0000259" key="13">
    <source>
        <dbReference type="PROSITE" id="PS51695"/>
    </source>
</evidence>
<comment type="catalytic activity">
    <reaction evidence="1">
        <text>Release of an N-terminal tripeptide from a polypeptide.</text>
        <dbReference type="EC" id="3.4.14.10"/>
    </reaction>
</comment>
<dbReference type="InterPro" id="IPR050819">
    <property type="entry name" value="Tripeptidyl-peptidase_I"/>
</dbReference>
<gene>
    <name evidence="14" type="ORF">SUNI508_13036</name>
</gene>
<feature type="binding site" evidence="11">
    <location>
        <position position="776"/>
    </location>
    <ligand>
        <name>Ca(2+)</name>
        <dbReference type="ChEBI" id="CHEBI:29108"/>
    </ligand>
</feature>
<evidence type="ECO:0000256" key="11">
    <source>
        <dbReference type="PROSITE-ProRule" id="PRU01032"/>
    </source>
</evidence>
<dbReference type="InterPro" id="IPR015366">
    <property type="entry name" value="S53_propep"/>
</dbReference>
<keyword evidence="15" id="KW-1185">Reference proteome</keyword>
<dbReference type="InterPro" id="IPR000209">
    <property type="entry name" value="Peptidase_S8/S53_dom"/>
</dbReference>
<comment type="cofactor">
    <cofactor evidence="11">
        <name>Ca(2+)</name>
        <dbReference type="ChEBI" id="CHEBI:29108"/>
    </cofactor>
    <text evidence="11">Binds 1 Ca(2+) ion per subunit.</text>
</comment>
<dbReference type="InterPro" id="IPR023828">
    <property type="entry name" value="Peptidase_S8_Ser-AS"/>
</dbReference>
<dbReference type="InterPro" id="IPR036852">
    <property type="entry name" value="Peptidase_S8/S53_dom_sf"/>
</dbReference>
<dbReference type="PROSITE" id="PS00138">
    <property type="entry name" value="SUBTILASE_SER"/>
    <property type="match status" value="1"/>
</dbReference>
<comment type="subcellular location">
    <subcellularLocation>
        <location evidence="3">Secreted</location>
        <location evidence="3">Extracellular space</location>
    </subcellularLocation>
</comment>
<dbReference type="Gene3D" id="3.40.50.200">
    <property type="entry name" value="Peptidase S8/S53 domain"/>
    <property type="match status" value="1"/>
</dbReference>
<evidence type="ECO:0000256" key="7">
    <source>
        <dbReference type="ARBA" id="ARBA00022801"/>
    </source>
</evidence>
<evidence type="ECO:0000256" key="8">
    <source>
        <dbReference type="ARBA" id="ARBA00022825"/>
    </source>
</evidence>
<dbReference type="InterPro" id="IPR030400">
    <property type="entry name" value="Sedolisin_dom"/>
</dbReference>
<evidence type="ECO:0000313" key="14">
    <source>
        <dbReference type="EMBL" id="KAK9425428.1"/>
    </source>
</evidence>
<evidence type="ECO:0000256" key="3">
    <source>
        <dbReference type="ARBA" id="ARBA00004239"/>
    </source>
</evidence>
<evidence type="ECO:0000256" key="4">
    <source>
        <dbReference type="ARBA" id="ARBA00012462"/>
    </source>
</evidence>
<feature type="binding site" evidence="11">
    <location>
        <position position="778"/>
    </location>
    <ligand>
        <name>Ca(2+)</name>
        <dbReference type="ChEBI" id="CHEBI:29108"/>
    </ligand>
</feature>
<evidence type="ECO:0000256" key="10">
    <source>
        <dbReference type="ARBA" id="ARBA00023145"/>
    </source>
</evidence>
<evidence type="ECO:0000256" key="5">
    <source>
        <dbReference type="ARBA" id="ARBA00022670"/>
    </source>
</evidence>
<evidence type="ECO:0000256" key="2">
    <source>
        <dbReference type="ARBA" id="ARBA00002451"/>
    </source>
</evidence>
<feature type="signal peptide" evidence="12">
    <location>
        <begin position="1"/>
        <end position="17"/>
    </location>
</feature>
<keyword evidence="12" id="KW-0732">Signal</keyword>
<dbReference type="EC" id="3.4.14.10" evidence="4"/>
<comment type="caution">
    <text evidence="14">The sequence shown here is derived from an EMBL/GenBank/DDBJ whole genome shotgun (WGS) entry which is preliminary data.</text>
</comment>
<protein>
    <recommendedName>
        <fullName evidence="4">tripeptidyl-peptidase II</fullName>
        <ecNumber evidence="4">3.4.14.10</ecNumber>
    </recommendedName>
</protein>
<organism evidence="14 15">
    <name type="scientific">Seiridium unicorne</name>
    <dbReference type="NCBI Taxonomy" id="138068"/>
    <lineage>
        <taxon>Eukaryota</taxon>
        <taxon>Fungi</taxon>
        <taxon>Dikarya</taxon>
        <taxon>Ascomycota</taxon>
        <taxon>Pezizomycotina</taxon>
        <taxon>Sordariomycetes</taxon>
        <taxon>Xylariomycetidae</taxon>
        <taxon>Amphisphaeriales</taxon>
        <taxon>Sporocadaceae</taxon>
        <taxon>Seiridium</taxon>
    </lineage>
</organism>
<evidence type="ECO:0000256" key="1">
    <source>
        <dbReference type="ARBA" id="ARBA00001910"/>
    </source>
</evidence>
<feature type="active site" description="Charge relay system" evidence="11">
    <location>
        <position position="698"/>
    </location>
</feature>
<dbReference type="Pfam" id="PF00082">
    <property type="entry name" value="Peptidase_S8"/>
    <property type="match status" value="1"/>
</dbReference>
<keyword evidence="7 11" id="KW-0378">Hydrolase</keyword>
<evidence type="ECO:0000313" key="15">
    <source>
        <dbReference type="Proteomes" id="UP001408356"/>
    </source>
</evidence>